<feature type="non-terminal residue" evidence="1">
    <location>
        <position position="1"/>
    </location>
</feature>
<gene>
    <name evidence="1" type="ORF">RPERSI_LOCUS7700</name>
</gene>
<keyword evidence="2" id="KW-1185">Reference proteome</keyword>
<sequence length="511" mass="58948">SSLSSLHYFLMYYCYDGIERDLKKDLFRQFLRANYPQGSVVAPGLITQFSKDLDTIAEHIWYIPNRLIFMLVAISYHLLFDFNFGNKDKKTINWVFLLILFPIFALLITGQLLLFPRAAKMGLTAKKRTEKDNEMIFERINNLEHIKAVAGENYEEEKVARCLDTTFRRNVKTLLYTTAFRIVPEYIISPNIPIVFISAALYVGPLFLKEGRKNEAFVAVNIARYYFTTQKLNSEVNKLTYSLNNLEELASSLLMVKKSVSVLNRPDPLALPVSATYFWENGDISFDQVVFAYPQRPQHTILHNFSFVFQQGKSYGIAGKNGIGKSTITKTFLKLYNLQSGKILVGERNIQEIDTESLRRHICYQTNHLAYFQASIAENVYHPYQYDKKDPTVLENLTTAAKKAGVYDFIAKLPAGFDTTLKGGNDLSEGQKQLIATMKIFLRDYDVYILDEILSNVHPVLKKTILRNIFEHIKGKTVIVIDHHYEIFQYLDHVYQFTGEKLLVKKKQDFS</sequence>
<comment type="caution">
    <text evidence="1">The sequence shown here is derived from an EMBL/GenBank/DDBJ whole genome shotgun (WGS) entry which is preliminary data.</text>
</comment>
<accession>A0ACA9NCT8</accession>
<evidence type="ECO:0000313" key="2">
    <source>
        <dbReference type="Proteomes" id="UP000789920"/>
    </source>
</evidence>
<evidence type="ECO:0000313" key="1">
    <source>
        <dbReference type="EMBL" id="CAG8646629.1"/>
    </source>
</evidence>
<proteinExistence type="predicted"/>
<organism evidence="1 2">
    <name type="scientific">Racocetra persica</name>
    <dbReference type="NCBI Taxonomy" id="160502"/>
    <lineage>
        <taxon>Eukaryota</taxon>
        <taxon>Fungi</taxon>
        <taxon>Fungi incertae sedis</taxon>
        <taxon>Mucoromycota</taxon>
        <taxon>Glomeromycotina</taxon>
        <taxon>Glomeromycetes</taxon>
        <taxon>Diversisporales</taxon>
        <taxon>Gigasporaceae</taxon>
        <taxon>Racocetra</taxon>
    </lineage>
</organism>
<name>A0ACA9NCT8_9GLOM</name>
<protein>
    <submittedName>
        <fullName evidence="1">34919_t:CDS:1</fullName>
    </submittedName>
</protein>
<reference evidence="1" key="1">
    <citation type="submission" date="2021-06" db="EMBL/GenBank/DDBJ databases">
        <authorList>
            <person name="Kallberg Y."/>
            <person name="Tangrot J."/>
            <person name="Rosling A."/>
        </authorList>
    </citation>
    <scope>NUCLEOTIDE SEQUENCE</scope>
    <source>
        <strain evidence="1">MA461A</strain>
    </source>
</reference>
<dbReference type="EMBL" id="CAJVQC010013258">
    <property type="protein sequence ID" value="CAG8646629.1"/>
    <property type="molecule type" value="Genomic_DNA"/>
</dbReference>
<dbReference type="Proteomes" id="UP000789920">
    <property type="component" value="Unassembled WGS sequence"/>
</dbReference>